<dbReference type="EMBL" id="JAZHPZ010000001">
    <property type="protein sequence ID" value="MEF2964961.1"/>
    <property type="molecule type" value="Genomic_DNA"/>
</dbReference>
<comment type="caution">
    <text evidence="2">The sequence shown here is derived from an EMBL/GenBank/DDBJ whole genome shotgun (WGS) entry which is preliminary data.</text>
</comment>
<dbReference type="PROSITE" id="PS51257">
    <property type="entry name" value="PROKAR_LIPOPROTEIN"/>
    <property type="match status" value="1"/>
</dbReference>
<feature type="signal peptide" evidence="1">
    <location>
        <begin position="1"/>
        <end position="21"/>
    </location>
</feature>
<keyword evidence="1" id="KW-0732">Signal</keyword>
<evidence type="ECO:0000256" key="1">
    <source>
        <dbReference type="SAM" id="SignalP"/>
    </source>
</evidence>
<feature type="chain" id="PRO_5047456560" evidence="1">
    <location>
        <begin position="22"/>
        <end position="441"/>
    </location>
</feature>
<dbReference type="InterPro" id="IPR006059">
    <property type="entry name" value="SBP"/>
</dbReference>
<proteinExistence type="predicted"/>
<dbReference type="Proteomes" id="UP001306950">
    <property type="component" value="Unassembled WGS sequence"/>
</dbReference>
<evidence type="ECO:0000313" key="3">
    <source>
        <dbReference type="Proteomes" id="UP001306950"/>
    </source>
</evidence>
<dbReference type="SUPFAM" id="SSF53850">
    <property type="entry name" value="Periplasmic binding protein-like II"/>
    <property type="match status" value="1"/>
</dbReference>
<dbReference type="PANTHER" id="PTHR43649:SF12">
    <property type="entry name" value="DIACETYLCHITOBIOSE BINDING PROTEIN DASA"/>
    <property type="match status" value="1"/>
</dbReference>
<dbReference type="Gene3D" id="3.40.190.10">
    <property type="entry name" value="Periplasmic binding protein-like II"/>
    <property type="match status" value="1"/>
</dbReference>
<dbReference type="PANTHER" id="PTHR43649">
    <property type="entry name" value="ARABINOSE-BINDING PROTEIN-RELATED"/>
    <property type="match status" value="1"/>
</dbReference>
<dbReference type="InterPro" id="IPR050490">
    <property type="entry name" value="Bact_solute-bd_prot1"/>
</dbReference>
<protein>
    <submittedName>
        <fullName evidence="2">ABC transporter substrate-binding protein</fullName>
    </submittedName>
</protein>
<name>A0ABU7VMG2_9BACL</name>
<keyword evidence="3" id="KW-1185">Reference proteome</keyword>
<dbReference type="Pfam" id="PF13416">
    <property type="entry name" value="SBP_bac_8"/>
    <property type="match status" value="1"/>
</dbReference>
<gene>
    <name evidence="2" type="ORF">V3851_03885</name>
</gene>
<organism evidence="2 3">
    <name type="scientific">Paenibacillus haidiansis</name>
    <dbReference type="NCBI Taxonomy" id="1574488"/>
    <lineage>
        <taxon>Bacteria</taxon>
        <taxon>Bacillati</taxon>
        <taxon>Bacillota</taxon>
        <taxon>Bacilli</taxon>
        <taxon>Bacillales</taxon>
        <taxon>Paenibacillaceae</taxon>
        <taxon>Paenibacillus</taxon>
    </lineage>
</organism>
<evidence type="ECO:0000313" key="2">
    <source>
        <dbReference type="EMBL" id="MEF2964961.1"/>
    </source>
</evidence>
<accession>A0ABU7VMG2</accession>
<dbReference type="RefSeq" id="WP_331845154.1">
    <property type="nucleotide sequence ID" value="NZ_JAZHPZ010000001.1"/>
</dbReference>
<reference evidence="2 3" key="1">
    <citation type="submission" date="2024-02" db="EMBL/GenBank/DDBJ databases">
        <title>A nitrogen-fixing paenibacillus bacterium.</title>
        <authorList>
            <person name="Zhang W.L."/>
            <person name="Chen S.F."/>
        </authorList>
    </citation>
    <scope>NUCLEOTIDE SEQUENCE [LARGE SCALE GENOMIC DNA]</scope>
    <source>
        <strain evidence="2 3">M1</strain>
    </source>
</reference>
<sequence length="441" mass="50111">MLRKSVSLFMFFIIIISGCSAEKEKPSNFNLKVLAWNETIFNRQYGSYFLATHPDANLEVISIIETMDPETNVTQTIENLINKESPDVVSVPMESYLVLRDSGKLSSLTKLVQSKGFDLTAFSPAVIEFLQDEQGQLYGLTPVFTGQALYYNKDLFDRYGITYPTDQMTWDELFKLAQRFPEENGNNASQYGLYHKDASNPFLMALKIGESSGLSFSNNEQITLYTESWSQIFKNVTDCFKTNVCYDPNGIKSNDSTRIEQVERSAYPFLIGNIAMAIDESTLYKTLTNTARQQAPVDFDWGTVSLPVSADHPNTGNSVYMNEIFAVPTVANEPDGAWEFLQYVSGENYAKLLPQINTVDLPTRPNLETMDEREKSFYHIEHVNITLINQMRKFPLAFLPKIDEISQKHMGAIMSEQHTVRDALQSMEEEIEFTLEQLDAD</sequence>